<keyword evidence="1" id="KW-0472">Membrane</keyword>
<keyword evidence="1" id="KW-1133">Transmembrane helix</keyword>
<dbReference type="Proteomes" id="UP000011820">
    <property type="component" value="Chromosome"/>
</dbReference>
<proteinExistence type="predicted"/>
<protein>
    <submittedName>
        <fullName evidence="2">Uncharacterized protein</fullName>
    </submittedName>
</protein>
<evidence type="ECO:0000256" key="1">
    <source>
        <dbReference type="SAM" id="Phobius"/>
    </source>
</evidence>
<keyword evidence="3" id="KW-1185">Reference proteome</keyword>
<dbReference type="EMBL" id="CP004005">
    <property type="protein sequence ID" value="AGH16684.1"/>
    <property type="molecule type" value="Genomic_DNA"/>
</dbReference>
<keyword evidence="1" id="KW-0812">Transmembrane</keyword>
<reference evidence="2 3" key="1">
    <citation type="journal article" date="2013" name="Genome Announc.">
        <title>Complete Genome Sequence of a Chinese Strain of 'Candidatus Liberibacter asiaticus'.</title>
        <authorList>
            <person name="Lin H."/>
            <person name="Han C.S."/>
            <person name="Liu B."/>
            <person name="Lou B."/>
            <person name="Bai X."/>
            <person name="Deng C."/>
            <person name="Civerolo E.L."/>
            <person name="Gupta G."/>
        </authorList>
    </citation>
    <scope>NUCLEOTIDE SEQUENCE [LARGE SCALE GENOMIC DNA]</scope>
    <source>
        <strain evidence="3">gxpsy</strain>
    </source>
</reference>
<evidence type="ECO:0000313" key="3">
    <source>
        <dbReference type="Proteomes" id="UP000011820"/>
    </source>
</evidence>
<gene>
    <name evidence="2" type="ORF">WSI_01570</name>
</gene>
<organism evidence="2 3">
    <name type="scientific">Candidatus Liberibacter asiaticus str. gxpsy</name>
    <dbReference type="NCBI Taxonomy" id="1174529"/>
    <lineage>
        <taxon>Bacteria</taxon>
        <taxon>Pseudomonadati</taxon>
        <taxon>Pseudomonadota</taxon>
        <taxon>Alphaproteobacteria</taxon>
        <taxon>Hyphomicrobiales</taxon>
        <taxon>Rhizobiaceae</taxon>
        <taxon>Liberibacter</taxon>
    </lineage>
</organism>
<sequence length="47" mass="5300">MLMHASLMHVNVLWEGWLSIGVTTDLLSKFAAGSFLFILLLRAFSDF</sequence>
<feature type="transmembrane region" description="Helical" evidence="1">
    <location>
        <begin position="20"/>
        <end position="41"/>
    </location>
</feature>
<name>A0ABM5NER2_LIBAS</name>
<accession>A0ABM5NER2</accession>
<evidence type="ECO:0000313" key="2">
    <source>
        <dbReference type="EMBL" id="AGH16684.1"/>
    </source>
</evidence>